<evidence type="ECO:0000313" key="1">
    <source>
        <dbReference type="EMBL" id="MEJ7139592.1"/>
    </source>
</evidence>
<keyword evidence="1" id="KW-0378">Hydrolase</keyword>
<dbReference type="EC" id="3.4.21.89" evidence="1"/>
<dbReference type="Proteomes" id="UP001364695">
    <property type="component" value="Unassembled WGS sequence"/>
</dbReference>
<dbReference type="EMBL" id="JAWDIE010000053">
    <property type="protein sequence ID" value="MEJ7139592.1"/>
    <property type="molecule type" value="Genomic_DNA"/>
</dbReference>
<reference evidence="1" key="1">
    <citation type="submission" date="2023-10" db="EMBL/GenBank/DDBJ databases">
        <title>Amphibacter perezi, gen. nov., sp. nov. a novel taxa of the family Comamonadaceae, class Betaproteobacteria isolated from the skin microbiota of Pelophylax perezi from different populations.</title>
        <authorList>
            <person name="Costa S."/>
            <person name="Proenca D.N."/>
            <person name="Lopes I."/>
            <person name="Morais P.V."/>
        </authorList>
    </citation>
    <scope>NUCLEOTIDE SEQUENCE</scope>
    <source>
        <strain evidence="1">SL12-8</strain>
    </source>
</reference>
<evidence type="ECO:0000313" key="2">
    <source>
        <dbReference type="Proteomes" id="UP001364695"/>
    </source>
</evidence>
<sequence length="66" mass="7505">AKHRILVDPARQLFYGGEKDFPFSKNCSYAPNHVRCTVPAGHYFVMGDNRDNSADSRFWGFVPEAN</sequence>
<accession>A0ACC6P5X4</accession>
<protein>
    <submittedName>
        <fullName evidence="1">Signal peptidase I</fullName>
        <ecNumber evidence="1">3.4.21.89</ecNumber>
    </submittedName>
</protein>
<proteinExistence type="predicted"/>
<keyword evidence="2" id="KW-1185">Reference proteome</keyword>
<comment type="caution">
    <text evidence="1">The sequence shown here is derived from an EMBL/GenBank/DDBJ whole genome shotgun (WGS) entry which is preliminary data.</text>
</comment>
<feature type="non-terminal residue" evidence="1">
    <location>
        <position position="1"/>
    </location>
</feature>
<organism evidence="1 2">
    <name type="scientific">Amphibiibacter pelophylacis</name>
    <dbReference type="NCBI Taxonomy" id="1799477"/>
    <lineage>
        <taxon>Bacteria</taxon>
        <taxon>Pseudomonadati</taxon>
        <taxon>Pseudomonadota</taxon>
        <taxon>Betaproteobacteria</taxon>
        <taxon>Burkholderiales</taxon>
        <taxon>Sphaerotilaceae</taxon>
        <taxon>Amphibiibacter</taxon>
    </lineage>
</organism>
<name>A0ACC6P5X4_9BURK</name>
<feature type="non-terminal residue" evidence="1">
    <location>
        <position position="66"/>
    </location>
</feature>
<gene>
    <name evidence="1" type="primary">lepB</name>
    <name evidence="1" type="ORF">RV045_14325</name>
</gene>